<evidence type="ECO:0000256" key="8">
    <source>
        <dbReference type="RuleBase" id="RU000461"/>
    </source>
</evidence>
<dbReference type="GO" id="GO:0016705">
    <property type="term" value="F:oxidoreductase activity, acting on paired donors, with incorporation or reduction of molecular oxygen"/>
    <property type="evidence" value="ECO:0007669"/>
    <property type="project" value="InterPro"/>
</dbReference>
<evidence type="ECO:0000256" key="9">
    <source>
        <dbReference type="SAM" id="SignalP"/>
    </source>
</evidence>
<evidence type="ECO:0000256" key="2">
    <source>
        <dbReference type="ARBA" id="ARBA00022617"/>
    </source>
</evidence>
<feature type="signal peptide" evidence="9">
    <location>
        <begin position="1"/>
        <end position="25"/>
    </location>
</feature>
<evidence type="ECO:0000313" key="10">
    <source>
        <dbReference type="EMBL" id="CAD9269777.1"/>
    </source>
</evidence>
<evidence type="ECO:0000256" key="1">
    <source>
        <dbReference type="ARBA" id="ARBA00010617"/>
    </source>
</evidence>
<dbReference type="PANTHER" id="PTHR24291">
    <property type="entry name" value="CYTOCHROME P450 FAMILY 4"/>
    <property type="match status" value="1"/>
</dbReference>
<keyword evidence="2 7" id="KW-0349">Heme</keyword>
<proteinExistence type="inferred from homology"/>
<evidence type="ECO:0000256" key="4">
    <source>
        <dbReference type="ARBA" id="ARBA00023002"/>
    </source>
</evidence>
<evidence type="ECO:0008006" key="11">
    <source>
        <dbReference type="Google" id="ProtNLM"/>
    </source>
</evidence>
<feature type="binding site" description="axial binding residue" evidence="7">
    <location>
        <position position="605"/>
    </location>
    <ligand>
        <name>heme</name>
        <dbReference type="ChEBI" id="CHEBI:30413"/>
    </ligand>
    <ligandPart>
        <name>Fe</name>
        <dbReference type="ChEBI" id="CHEBI:18248"/>
    </ligandPart>
</feature>
<dbReference type="EMBL" id="HBGJ01044944">
    <property type="protein sequence ID" value="CAD9269777.1"/>
    <property type="molecule type" value="Transcribed_RNA"/>
</dbReference>
<dbReference type="PRINTS" id="PR00385">
    <property type="entry name" value="P450"/>
</dbReference>
<dbReference type="GO" id="GO:0005506">
    <property type="term" value="F:iron ion binding"/>
    <property type="evidence" value="ECO:0007669"/>
    <property type="project" value="InterPro"/>
</dbReference>
<dbReference type="PROSITE" id="PS00086">
    <property type="entry name" value="CYTOCHROME_P450"/>
    <property type="match status" value="1"/>
</dbReference>
<dbReference type="SUPFAM" id="SSF48264">
    <property type="entry name" value="Cytochrome P450"/>
    <property type="match status" value="1"/>
</dbReference>
<dbReference type="GO" id="GO:0004497">
    <property type="term" value="F:monooxygenase activity"/>
    <property type="evidence" value="ECO:0007669"/>
    <property type="project" value="UniProtKB-KW"/>
</dbReference>
<dbReference type="InterPro" id="IPR036396">
    <property type="entry name" value="Cyt_P450_sf"/>
</dbReference>
<dbReference type="PRINTS" id="PR00463">
    <property type="entry name" value="EP450I"/>
</dbReference>
<keyword evidence="6 8" id="KW-0503">Monooxygenase</keyword>
<dbReference type="GO" id="GO:0020037">
    <property type="term" value="F:heme binding"/>
    <property type="evidence" value="ECO:0007669"/>
    <property type="project" value="InterPro"/>
</dbReference>
<organism evidence="10">
    <name type="scientific">Phaeomonas parva</name>
    <dbReference type="NCBI Taxonomy" id="124430"/>
    <lineage>
        <taxon>Eukaryota</taxon>
        <taxon>Sar</taxon>
        <taxon>Stramenopiles</taxon>
        <taxon>Ochrophyta</taxon>
        <taxon>Pinguiophyceae</taxon>
        <taxon>Pinguiochrysidales</taxon>
        <taxon>Pinguiochrysidaceae</taxon>
        <taxon>Phaeomonas</taxon>
    </lineage>
</organism>
<evidence type="ECO:0000256" key="5">
    <source>
        <dbReference type="ARBA" id="ARBA00023004"/>
    </source>
</evidence>
<evidence type="ECO:0000256" key="6">
    <source>
        <dbReference type="ARBA" id="ARBA00023033"/>
    </source>
</evidence>
<keyword evidence="4 8" id="KW-0560">Oxidoreductase</keyword>
<keyword evidence="3 7" id="KW-0479">Metal-binding</keyword>
<protein>
    <recommendedName>
        <fullName evidence="11">Cytochrome P450</fullName>
    </recommendedName>
</protein>
<name>A0A7S1ULN7_9STRA</name>
<dbReference type="InterPro" id="IPR017972">
    <property type="entry name" value="Cyt_P450_CS"/>
</dbReference>
<gene>
    <name evidence="10" type="ORF">PPAR1163_LOCUS28214</name>
</gene>
<comment type="similarity">
    <text evidence="1 8">Belongs to the cytochrome P450 family.</text>
</comment>
<dbReference type="InterPro" id="IPR001128">
    <property type="entry name" value="Cyt_P450"/>
</dbReference>
<dbReference type="InterPro" id="IPR050196">
    <property type="entry name" value="Cytochrome_P450_Monoox"/>
</dbReference>
<reference evidence="10" key="1">
    <citation type="submission" date="2021-01" db="EMBL/GenBank/DDBJ databases">
        <authorList>
            <person name="Corre E."/>
            <person name="Pelletier E."/>
            <person name="Niang G."/>
            <person name="Scheremetjew M."/>
            <person name="Finn R."/>
            <person name="Kale V."/>
            <person name="Holt S."/>
            <person name="Cochrane G."/>
            <person name="Meng A."/>
            <person name="Brown T."/>
            <person name="Cohen L."/>
        </authorList>
    </citation>
    <scope>NUCLEOTIDE SEQUENCE</scope>
    <source>
        <strain evidence="10">CCMP2877</strain>
    </source>
</reference>
<evidence type="ECO:0000256" key="7">
    <source>
        <dbReference type="PIRSR" id="PIRSR602401-1"/>
    </source>
</evidence>
<dbReference type="Gene3D" id="1.10.630.10">
    <property type="entry name" value="Cytochrome P450"/>
    <property type="match status" value="1"/>
</dbReference>
<dbReference type="CDD" id="cd11046">
    <property type="entry name" value="CYP97"/>
    <property type="match status" value="1"/>
</dbReference>
<dbReference type="PANTHER" id="PTHR24291:SF50">
    <property type="entry name" value="BIFUNCTIONAL ALBAFLAVENONE MONOOXYGENASE_TERPENE SYNTHASE"/>
    <property type="match status" value="1"/>
</dbReference>
<dbReference type="AlphaFoldDB" id="A0A7S1ULN7"/>
<dbReference type="InterPro" id="IPR002401">
    <property type="entry name" value="Cyt_P450_E_grp-I"/>
</dbReference>
<keyword evidence="9" id="KW-0732">Signal</keyword>
<dbReference type="Pfam" id="PF00067">
    <property type="entry name" value="p450"/>
    <property type="match status" value="1"/>
</dbReference>
<keyword evidence="5 7" id="KW-0408">Iron</keyword>
<comment type="cofactor">
    <cofactor evidence="7">
        <name>heme</name>
        <dbReference type="ChEBI" id="CHEBI:30413"/>
    </cofactor>
</comment>
<accession>A0A7S1ULN7</accession>
<evidence type="ECO:0000256" key="3">
    <source>
        <dbReference type="ARBA" id="ARBA00022723"/>
    </source>
</evidence>
<feature type="chain" id="PRO_5030783750" description="Cytochrome P450" evidence="9">
    <location>
        <begin position="26"/>
        <end position="664"/>
    </location>
</feature>
<sequence>MIYGGMTRAALAALVVALALEPSTSFTGLRPAARASGARRVVLGATKEPELDIAAESAEPAVSRCPMTGTVVNSAPAEAPEARNGVAAAADVATGGVAEPEHGGVKLVLEGDDLQGRGEIKGLPWWWNYFWKLPFTKPGQAGEPLKLGDTMQIFKQNIEEIYGGYPSADGVPLAEGKVDGLQDGTMYLGLYEFYQNQGGLFKLCFGPKSFTVVSDTEILKYVLRDNAKGYDKGILAEILEPIMGKGLIPADPETWNKRRRAIVPGFHKAWLSYMSGMFGHVTEESCTNVFDKAAEAGDAVDVEHEFGSLALNIIGKAVFNYDFNAEGESNSPVVTAAIATLREAEHRSMTPAPYWKLPFATDLVPRQREFKENMNLLDSTLDDCVREALSSRKETDIEDLERRDYSKLDNPSLLRFLVDARGEETDSKQLRDDLMTMLIAGHETTASALTWAVYELAQNSTLLARVQEEVDTQLGDRLPNMDEVKDLELVRLCVAESLRMYPEPPLLIRRALEDDVFPEGGVGFQAKIARGTDIFIALYNIHRDGRYWPEPHNFDPERFLRPHVNPEEAPWWKGYNPGAWSGQLYPTENSADFAFAPFGAGPRKCVGDQFAMLEATVALAMFLRRYDFEFTAPTEVPAKVGTNTGATIHTRNGLWMKLKKRKHD</sequence>